<reference evidence="2 3" key="1">
    <citation type="submission" date="2019-01" db="EMBL/GenBank/DDBJ databases">
        <title>Draft genome sequence of Psathyrella aberdarensis IHI B618.</title>
        <authorList>
            <person name="Buettner E."/>
            <person name="Kellner H."/>
        </authorList>
    </citation>
    <scope>NUCLEOTIDE SEQUENCE [LARGE SCALE GENOMIC DNA]</scope>
    <source>
        <strain evidence="2 3">IHI B618</strain>
    </source>
</reference>
<evidence type="ECO:0000256" key="1">
    <source>
        <dbReference type="SAM" id="MobiDB-lite"/>
    </source>
</evidence>
<accession>A0A4Q2D7C5</accession>
<dbReference type="Proteomes" id="UP000290288">
    <property type="component" value="Unassembled WGS sequence"/>
</dbReference>
<dbReference type="AlphaFoldDB" id="A0A4Q2D7C5"/>
<keyword evidence="3" id="KW-1185">Reference proteome</keyword>
<comment type="caution">
    <text evidence="2">The sequence shown here is derived from an EMBL/GenBank/DDBJ whole genome shotgun (WGS) entry which is preliminary data.</text>
</comment>
<protein>
    <submittedName>
        <fullName evidence="2">Uncharacterized protein</fullName>
    </submittedName>
</protein>
<evidence type="ECO:0000313" key="3">
    <source>
        <dbReference type="Proteomes" id="UP000290288"/>
    </source>
</evidence>
<organism evidence="2 3">
    <name type="scientific">Candolleomyces aberdarensis</name>
    <dbReference type="NCBI Taxonomy" id="2316362"/>
    <lineage>
        <taxon>Eukaryota</taxon>
        <taxon>Fungi</taxon>
        <taxon>Dikarya</taxon>
        <taxon>Basidiomycota</taxon>
        <taxon>Agaricomycotina</taxon>
        <taxon>Agaricomycetes</taxon>
        <taxon>Agaricomycetidae</taxon>
        <taxon>Agaricales</taxon>
        <taxon>Agaricineae</taxon>
        <taxon>Psathyrellaceae</taxon>
        <taxon>Candolleomyces</taxon>
    </lineage>
</organism>
<proteinExistence type="predicted"/>
<dbReference type="STRING" id="2316362.A0A4Q2D7C5"/>
<name>A0A4Q2D7C5_9AGAR</name>
<feature type="region of interest" description="Disordered" evidence="1">
    <location>
        <begin position="390"/>
        <end position="409"/>
    </location>
</feature>
<feature type="compositionally biased region" description="Low complexity" evidence="1">
    <location>
        <begin position="454"/>
        <end position="472"/>
    </location>
</feature>
<gene>
    <name evidence="2" type="ORF">EST38_g11779</name>
</gene>
<feature type="region of interest" description="Disordered" evidence="1">
    <location>
        <begin position="454"/>
        <end position="498"/>
    </location>
</feature>
<dbReference type="EMBL" id="SDEE01000770">
    <property type="protein sequence ID" value="RXW14075.1"/>
    <property type="molecule type" value="Genomic_DNA"/>
</dbReference>
<evidence type="ECO:0000313" key="2">
    <source>
        <dbReference type="EMBL" id="RXW14075.1"/>
    </source>
</evidence>
<dbReference type="OrthoDB" id="5595695at2759"/>
<sequence>MSAAAKLLFWARRELKPFFNNSLRIPKSRSELGGNPGLTIEDLVEFNSFKVAKLRPIVRWDWERGLPMTVNDDGTQDPCLQETSREWDTSWWRMKLCQNVMLKQPRWRQGNVYERGLLTGLWQGVYFLSNNASLTEVLRTAKCPEVVSDFFELLPRPMFVRLQEHGFVRISRPSCVTYAEPRSRLPQPKPIPVAKPPSTNVSVCTEDGVEDVTIPSDVSISNAWIPGPVGSLKWYEGEPLNPPIRRDAYVSDEQRNGKEPMRSMNFVVSPGLPSIFRDNESLGLIPSSEDSNYSPDFDHRFLYESYEPSKESVHTRVEKAKDQGMDSYGISLSSVASPDEDLQPCCLRCAERAKFLQERRKCDRPRGSTFQELLHEDEVEAIFSSIGMGKRSISSTDGEGGHYGVEHDGDDQVLDLGLELDPKQHTPSGQLGLTAAPHALSLRTLDWQEIPTPASVPASLSSLSTSRASPAPMDQDDTTTRIGGDQASTSSIDLGSDHSTVRDHSEVLYDRSRSSHDRYRVENCDDGIEDTIVTGEPDERHRLAWGSCVYYGRVRPWDGMIAILKQHPTTDPWNYGNFLFYGYIYGGDTFVGNWRFASVDPLTPAFEAPFIMSKRPEES</sequence>